<dbReference type="Proteomes" id="UP001603857">
    <property type="component" value="Unassembled WGS sequence"/>
</dbReference>
<accession>A0ABD1M983</accession>
<organism evidence="1 2">
    <name type="scientific">Flemingia macrophylla</name>
    <dbReference type="NCBI Taxonomy" id="520843"/>
    <lineage>
        <taxon>Eukaryota</taxon>
        <taxon>Viridiplantae</taxon>
        <taxon>Streptophyta</taxon>
        <taxon>Embryophyta</taxon>
        <taxon>Tracheophyta</taxon>
        <taxon>Spermatophyta</taxon>
        <taxon>Magnoliopsida</taxon>
        <taxon>eudicotyledons</taxon>
        <taxon>Gunneridae</taxon>
        <taxon>Pentapetalae</taxon>
        <taxon>rosids</taxon>
        <taxon>fabids</taxon>
        <taxon>Fabales</taxon>
        <taxon>Fabaceae</taxon>
        <taxon>Papilionoideae</taxon>
        <taxon>50 kb inversion clade</taxon>
        <taxon>NPAAA clade</taxon>
        <taxon>indigoferoid/millettioid clade</taxon>
        <taxon>Phaseoleae</taxon>
        <taxon>Flemingia</taxon>
    </lineage>
</organism>
<gene>
    <name evidence="1" type="ORF">Fmac_019945</name>
</gene>
<dbReference type="EMBL" id="JBGMDY010000006">
    <property type="protein sequence ID" value="KAL2332364.1"/>
    <property type="molecule type" value="Genomic_DNA"/>
</dbReference>
<dbReference type="AlphaFoldDB" id="A0ABD1M983"/>
<proteinExistence type="predicted"/>
<evidence type="ECO:0000313" key="2">
    <source>
        <dbReference type="Proteomes" id="UP001603857"/>
    </source>
</evidence>
<protein>
    <submittedName>
        <fullName evidence="1">Uncharacterized protein</fullName>
    </submittedName>
</protein>
<reference evidence="1 2" key="1">
    <citation type="submission" date="2024-08" db="EMBL/GenBank/DDBJ databases">
        <title>Insights into the chromosomal genome structure of Flemingia macrophylla.</title>
        <authorList>
            <person name="Ding Y."/>
            <person name="Zhao Y."/>
            <person name="Bi W."/>
            <person name="Wu M."/>
            <person name="Zhao G."/>
            <person name="Gong Y."/>
            <person name="Li W."/>
            <person name="Zhang P."/>
        </authorList>
    </citation>
    <scope>NUCLEOTIDE SEQUENCE [LARGE SCALE GENOMIC DNA]</scope>
    <source>
        <strain evidence="1">DYQJB</strain>
        <tissue evidence="1">Leaf</tissue>
    </source>
</reference>
<evidence type="ECO:0000313" key="1">
    <source>
        <dbReference type="EMBL" id="KAL2332364.1"/>
    </source>
</evidence>
<sequence length="61" mass="7095">MKLKCLPLQSCLWQTYCDGQVFGELFGLVIAKLTSFSLPCWALKLIFPCKNEAELWVERER</sequence>
<comment type="caution">
    <text evidence="1">The sequence shown here is derived from an EMBL/GenBank/DDBJ whole genome shotgun (WGS) entry which is preliminary data.</text>
</comment>
<keyword evidence="2" id="KW-1185">Reference proteome</keyword>
<name>A0ABD1M983_9FABA</name>